<keyword evidence="3" id="KW-1185">Reference proteome</keyword>
<name>A0A1Y2GK46_9FUNG</name>
<feature type="region of interest" description="Disordered" evidence="1">
    <location>
        <begin position="30"/>
        <end position="56"/>
    </location>
</feature>
<evidence type="ECO:0000256" key="1">
    <source>
        <dbReference type="SAM" id="MobiDB-lite"/>
    </source>
</evidence>
<reference evidence="2 3" key="1">
    <citation type="submission" date="2016-07" db="EMBL/GenBank/DDBJ databases">
        <title>Pervasive Adenine N6-methylation of Active Genes in Fungi.</title>
        <authorList>
            <consortium name="DOE Joint Genome Institute"/>
            <person name="Mondo S.J."/>
            <person name="Dannebaum R.O."/>
            <person name="Kuo R.C."/>
            <person name="Labutti K."/>
            <person name="Haridas S."/>
            <person name="Kuo A."/>
            <person name="Salamov A."/>
            <person name="Ahrendt S.R."/>
            <person name="Lipzen A."/>
            <person name="Sullivan W."/>
            <person name="Andreopoulos W.B."/>
            <person name="Clum A."/>
            <person name="Lindquist E."/>
            <person name="Daum C."/>
            <person name="Ramamoorthy G.K."/>
            <person name="Gryganskyi A."/>
            <person name="Culley D."/>
            <person name="Magnuson J.K."/>
            <person name="James T.Y."/>
            <person name="O'Malley M.A."/>
            <person name="Stajich J.E."/>
            <person name="Spatafora J.W."/>
            <person name="Visel A."/>
            <person name="Grigoriev I.V."/>
        </authorList>
    </citation>
    <scope>NUCLEOTIDE SEQUENCE [LARGE SCALE GENOMIC DNA]</scope>
    <source>
        <strain evidence="2 3">NRRL 3116</strain>
    </source>
</reference>
<dbReference type="GeneID" id="33570719"/>
<feature type="compositionally biased region" description="Polar residues" evidence="1">
    <location>
        <begin position="125"/>
        <end position="137"/>
    </location>
</feature>
<evidence type="ECO:0000313" key="3">
    <source>
        <dbReference type="Proteomes" id="UP000193648"/>
    </source>
</evidence>
<proteinExistence type="predicted"/>
<comment type="caution">
    <text evidence="2">The sequence shown here is derived from an EMBL/GenBank/DDBJ whole genome shotgun (WGS) entry which is preliminary data.</text>
</comment>
<dbReference type="AlphaFoldDB" id="A0A1Y2GK46"/>
<evidence type="ECO:0000313" key="2">
    <source>
        <dbReference type="EMBL" id="ORZ13388.1"/>
    </source>
</evidence>
<sequence>MLMFLATEHDRKIHVSRENRIAPSLSILERQQAEQPQSTYNSSIHTSDSSGSGSQIEACLRPHKSSQLLGVSTRQMTAMPTKDLFSCCFEFSQGIHIRNRRGQIGAVADYNSMKSSGYRPKLLKRSSTASDTDSIQKSAPLGEKGPMCIDMSRLY</sequence>
<dbReference type="EMBL" id="MCFF01000023">
    <property type="protein sequence ID" value="ORZ13388.1"/>
    <property type="molecule type" value="Genomic_DNA"/>
</dbReference>
<protein>
    <submittedName>
        <fullName evidence="2">Uncharacterized protein</fullName>
    </submittedName>
</protein>
<dbReference type="InParanoid" id="A0A1Y2GK46"/>
<accession>A0A1Y2GK46</accession>
<feature type="region of interest" description="Disordered" evidence="1">
    <location>
        <begin position="121"/>
        <end position="143"/>
    </location>
</feature>
<organism evidence="2 3">
    <name type="scientific">Lobosporangium transversale</name>
    <dbReference type="NCBI Taxonomy" id="64571"/>
    <lineage>
        <taxon>Eukaryota</taxon>
        <taxon>Fungi</taxon>
        <taxon>Fungi incertae sedis</taxon>
        <taxon>Mucoromycota</taxon>
        <taxon>Mortierellomycotina</taxon>
        <taxon>Mortierellomycetes</taxon>
        <taxon>Mortierellales</taxon>
        <taxon>Mortierellaceae</taxon>
        <taxon>Lobosporangium</taxon>
    </lineage>
</organism>
<gene>
    <name evidence="2" type="ORF">BCR41DRAFT_397206</name>
</gene>
<dbReference type="Proteomes" id="UP000193648">
    <property type="component" value="Unassembled WGS sequence"/>
</dbReference>
<feature type="compositionally biased region" description="Low complexity" evidence="1">
    <location>
        <begin position="42"/>
        <end position="54"/>
    </location>
</feature>
<dbReference type="RefSeq" id="XP_021880469.1">
    <property type="nucleotide sequence ID" value="XM_022028876.1"/>
</dbReference>